<dbReference type="InterPro" id="IPR036505">
    <property type="entry name" value="Amidase/PGRP_sf"/>
</dbReference>
<dbReference type="Gene3D" id="3.40.50.150">
    <property type="entry name" value="Vaccinia Virus protein VP39"/>
    <property type="match status" value="1"/>
</dbReference>
<dbReference type="GO" id="GO:0009253">
    <property type="term" value="P:peptidoglycan catabolic process"/>
    <property type="evidence" value="ECO:0007669"/>
    <property type="project" value="InterPro"/>
</dbReference>
<proteinExistence type="predicted"/>
<sequence>MKEIGAHARGYNRRSIGICYVGGLLYGEPADTRTPARDIEYTIQESNRPSFIYKHEKLMDLIAKHGFSRLYFDNVLDIGERNPFTERLEVEFSINIDSTSGDLDKEFICSKKQYDLVIFSHVIEHLFNPLFCLENIKKVLKPDGIMIIACPIKPHFLTWGKGHFHEMDDYRFRKLIRRAGFVILIWKKFSLYQTCR</sequence>
<gene>
    <name evidence="1" type="ORF">S01H4_38087</name>
</gene>
<dbReference type="Pfam" id="PF13489">
    <property type="entry name" value="Methyltransf_23"/>
    <property type="match status" value="1"/>
</dbReference>
<dbReference type="InterPro" id="IPR029063">
    <property type="entry name" value="SAM-dependent_MTases_sf"/>
</dbReference>
<comment type="caution">
    <text evidence="1">The sequence shown here is derived from an EMBL/GenBank/DDBJ whole genome shotgun (WGS) entry which is preliminary data.</text>
</comment>
<dbReference type="EMBL" id="BART01020507">
    <property type="protein sequence ID" value="GAH04385.1"/>
    <property type="molecule type" value="Genomic_DNA"/>
</dbReference>
<protein>
    <submittedName>
        <fullName evidence="1">Uncharacterized protein</fullName>
    </submittedName>
</protein>
<organism evidence="1">
    <name type="scientific">marine sediment metagenome</name>
    <dbReference type="NCBI Taxonomy" id="412755"/>
    <lineage>
        <taxon>unclassified sequences</taxon>
        <taxon>metagenomes</taxon>
        <taxon>ecological metagenomes</taxon>
    </lineage>
</organism>
<dbReference type="SUPFAM" id="SSF55846">
    <property type="entry name" value="N-acetylmuramoyl-L-alanine amidase-like"/>
    <property type="match status" value="1"/>
</dbReference>
<evidence type="ECO:0000313" key="1">
    <source>
        <dbReference type="EMBL" id="GAH04385.1"/>
    </source>
</evidence>
<dbReference type="CDD" id="cd02440">
    <property type="entry name" value="AdoMet_MTases"/>
    <property type="match status" value="1"/>
</dbReference>
<feature type="non-terminal residue" evidence="1">
    <location>
        <position position="196"/>
    </location>
</feature>
<dbReference type="AlphaFoldDB" id="X1D7X4"/>
<reference evidence="1" key="1">
    <citation type="journal article" date="2014" name="Front. Microbiol.">
        <title>High frequency of phylogenetically diverse reductive dehalogenase-homologous genes in deep subseafloor sedimentary metagenomes.</title>
        <authorList>
            <person name="Kawai M."/>
            <person name="Futagami T."/>
            <person name="Toyoda A."/>
            <person name="Takaki Y."/>
            <person name="Nishi S."/>
            <person name="Hori S."/>
            <person name="Arai W."/>
            <person name="Tsubouchi T."/>
            <person name="Morono Y."/>
            <person name="Uchiyama I."/>
            <person name="Ito T."/>
            <person name="Fujiyama A."/>
            <person name="Inagaki F."/>
            <person name="Takami H."/>
        </authorList>
    </citation>
    <scope>NUCLEOTIDE SEQUENCE</scope>
    <source>
        <strain evidence="1">Expedition CK06-06</strain>
    </source>
</reference>
<accession>X1D7X4</accession>
<dbReference type="GO" id="GO:0008745">
    <property type="term" value="F:N-acetylmuramoyl-L-alanine amidase activity"/>
    <property type="evidence" value="ECO:0007669"/>
    <property type="project" value="InterPro"/>
</dbReference>
<name>X1D7X4_9ZZZZ</name>
<dbReference type="SUPFAM" id="SSF53335">
    <property type="entry name" value="S-adenosyl-L-methionine-dependent methyltransferases"/>
    <property type="match status" value="1"/>
</dbReference>
<dbReference type="Gene3D" id="3.40.80.10">
    <property type="entry name" value="Peptidoglycan recognition protein-like"/>
    <property type="match status" value="1"/>
</dbReference>